<keyword evidence="4" id="KW-1185">Reference proteome</keyword>
<proteinExistence type="predicted"/>
<reference evidence="3" key="1">
    <citation type="submission" date="2023-04" db="EMBL/GenBank/DDBJ databases">
        <title>Phytophthora lilii NBRC 32176.</title>
        <authorList>
            <person name="Ichikawa N."/>
            <person name="Sato H."/>
            <person name="Tonouchi N."/>
        </authorList>
    </citation>
    <scope>NUCLEOTIDE SEQUENCE</scope>
    <source>
        <strain evidence="3">NBRC 32176</strain>
    </source>
</reference>
<dbReference type="Proteomes" id="UP001165083">
    <property type="component" value="Unassembled WGS sequence"/>
</dbReference>
<evidence type="ECO:0000313" key="4">
    <source>
        <dbReference type="Proteomes" id="UP001165083"/>
    </source>
</evidence>
<comment type="caution">
    <text evidence="3">The sequence shown here is derived from an EMBL/GenBank/DDBJ whole genome shotgun (WGS) entry which is preliminary data.</text>
</comment>
<evidence type="ECO:0000313" key="3">
    <source>
        <dbReference type="EMBL" id="GMF22464.1"/>
    </source>
</evidence>
<dbReference type="EMBL" id="BSXW01000442">
    <property type="protein sequence ID" value="GMF22464.1"/>
    <property type="molecule type" value="Genomic_DNA"/>
</dbReference>
<feature type="chain" id="PRO_5040861956" evidence="2">
    <location>
        <begin position="27"/>
        <end position="202"/>
    </location>
</feature>
<feature type="region of interest" description="Disordered" evidence="1">
    <location>
        <begin position="166"/>
        <end position="202"/>
    </location>
</feature>
<name>A0A9W6TZT4_9STRA</name>
<feature type="compositionally biased region" description="Acidic residues" evidence="1">
    <location>
        <begin position="179"/>
        <end position="192"/>
    </location>
</feature>
<gene>
    <name evidence="3" type="ORF">Plil01_000896100</name>
</gene>
<evidence type="ECO:0000256" key="2">
    <source>
        <dbReference type="SAM" id="SignalP"/>
    </source>
</evidence>
<feature type="region of interest" description="Disordered" evidence="1">
    <location>
        <begin position="102"/>
        <end position="152"/>
    </location>
</feature>
<feature type="signal peptide" evidence="2">
    <location>
        <begin position="1"/>
        <end position="26"/>
    </location>
</feature>
<accession>A0A9W6TZT4</accession>
<evidence type="ECO:0000256" key="1">
    <source>
        <dbReference type="SAM" id="MobiDB-lite"/>
    </source>
</evidence>
<sequence length="202" mass="21571">MTCIQSLLKVVAFCALNASLLHSARAQLVVVVPEDPACRATPDMVYAGLMAVTDPACLATTQEPGCNLFGIPDCRACALMPEGTSTEAPSCELLDVFKQESEAFGSDPVSPEDCNCEPQVPPPLVPATPVEPHDPVETTDSTEASEEEDYAPIVIVLPTDIFIEAESSVWADSEGSSEPGDESEAGDEEDEPNVYRRLRTQL</sequence>
<dbReference type="AlphaFoldDB" id="A0A9W6TZT4"/>
<keyword evidence="2" id="KW-0732">Signal</keyword>
<organism evidence="3 4">
    <name type="scientific">Phytophthora lilii</name>
    <dbReference type="NCBI Taxonomy" id="2077276"/>
    <lineage>
        <taxon>Eukaryota</taxon>
        <taxon>Sar</taxon>
        <taxon>Stramenopiles</taxon>
        <taxon>Oomycota</taxon>
        <taxon>Peronosporomycetes</taxon>
        <taxon>Peronosporales</taxon>
        <taxon>Peronosporaceae</taxon>
        <taxon>Phytophthora</taxon>
    </lineage>
</organism>
<dbReference type="OrthoDB" id="118237at2759"/>
<protein>
    <submittedName>
        <fullName evidence="3">Unnamed protein product</fullName>
    </submittedName>
</protein>